<dbReference type="RefSeq" id="XP_018454882.1">
    <property type="nucleotide sequence ID" value="XM_018599380.2"/>
</dbReference>
<dbReference type="GeneID" id="108826011"/>
<keyword evidence="2" id="KW-1185">Reference proteome</keyword>
<dbReference type="OrthoDB" id="548115at2759"/>
<evidence type="ECO:0000313" key="3">
    <source>
        <dbReference type="RefSeq" id="XP_018454882.1"/>
    </source>
</evidence>
<dbReference type="Pfam" id="PF04720">
    <property type="entry name" value="PDDEXK_6"/>
    <property type="match status" value="1"/>
</dbReference>
<dbReference type="PANTHER" id="PTHR31579:SF42">
    <property type="entry name" value="DUF506 FAMILY PROTEIN (DUF506)"/>
    <property type="match status" value="1"/>
</dbReference>
<accession>A0A6J0L407</accession>
<dbReference type="Proteomes" id="UP000504610">
    <property type="component" value="Chromosome 9"/>
</dbReference>
<protein>
    <submittedName>
        <fullName evidence="3">Uncharacterized protein LOC108826011</fullName>
    </submittedName>
</protein>
<dbReference type="PANTHER" id="PTHR31579">
    <property type="entry name" value="OS03G0796600 PROTEIN"/>
    <property type="match status" value="1"/>
</dbReference>
<dbReference type="NCBIfam" id="TIGR01615">
    <property type="entry name" value="A_thal_3542"/>
    <property type="match status" value="1"/>
</dbReference>
<sequence length="293" mass="33448">MVEIHGRFKRTETAFNLSAARQRPPYYDSSGSNHSPEETGDLSDLVASFIEMEGEKKNPEEEMEYSSDNEYDDVKERLRNLLEGLSVGEYRMKILAATEVARKFVGDIVQHGSSKRQLMDFLRNKGFDAGLCESRWERFGKNTAGKHEYVDVRCGGDHNRYIVETNLTGEFEIARPTKRYNSIISQVPRVFVGTPEELKKLVRIMCHEMKRSLKQVGIHVPPWRRKGYMQAKWFGFYKRTSTTTNHEMVGNNTKSSIGTIGFRGCKEKIWEAKSLKVMVGQLSVAFNAGGVEV</sequence>
<reference evidence="2" key="1">
    <citation type="journal article" date="2019" name="Database">
        <title>The radish genome database (RadishGD): an integrated information resource for radish genomics.</title>
        <authorList>
            <person name="Yu H.J."/>
            <person name="Baek S."/>
            <person name="Lee Y.J."/>
            <person name="Cho A."/>
            <person name="Mun J.H."/>
        </authorList>
    </citation>
    <scope>NUCLEOTIDE SEQUENCE [LARGE SCALE GENOMIC DNA]</scope>
    <source>
        <strain evidence="2">cv. WK10039</strain>
    </source>
</reference>
<feature type="region of interest" description="Disordered" evidence="1">
    <location>
        <begin position="19"/>
        <end position="40"/>
    </location>
</feature>
<gene>
    <name evidence="3" type="primary">LOC108826011</name>
</gene>
<reference evidence="3" key="2">
    <citation type="submission" date="2025-08" db="UniProtKB">
        <authorList>
            <consortium name="RefSeq"/>
        </authorList>
    </citation>
    <scope>IDENTIFICATION</scope>
    <source>
        <tissue evidence="3">Leaf</tissue>
    </source>
</reference>
<evidence type="ECO:0000313" key="2">
    <source>
        <dbReference type="Proteomes" id="UP000504610"/>
    </source>
</evidence>
<organism evidence="2 3">
    <name type="scientific">Raphanus sativus</name>
    <name type="common">Radish</name>
    <name type="synonym">Raphanus raphanistrum var. sativus</name>
    <dbReference type="NCBI Taxonomy" id="3726"/>
    <lineage>
        <taxon>Eukaryota</taxon>
        <taxon>Viridiplantae</taxon>
        <taxon>Streptophyta</taxon>
        <taxon>Embryophyta</taxon>
        <taxon>Tracheophyta</taxon>
        <taxon>Spermatophyta</taxon>
        <taxon>Magnoliopsida</taxon>
        <taxon>eudicotyledons</taxon>
        <taxon>Gunneridae</taxon>
        <taxon>Pentapetalae</taxon>
        <taxon>rosids</taxon>
        <taxon>malvids</taxon>
        <taxon>Brassicales</taxon>
        <taxon>Brassicaceae</taxon>
        <taxon>Brassiceae</taxon>
        <taxon>Raphanus</taxon>
    </lineage>
</organism>
<evidence type="ECO:0000256" key="1">
    <source>
        <dbReference type="SAM" id="MobiDB-lite"/>
    </source>
</evidence>
<name>A0A6J0L407_RAPSA</name>
<dbReference type="InterPro" id="IPR006502">
    <property type="entry name" value="PDDEXK-like"/>
</dbReference>
<dbReference type="KEGG" id="rsz:108826011"/>
<dbReference type="AlphaFoldDB" id="A0A6J0L407"/>
<proteinExistence type="predicted"/>